<feature type="transmembrane region" description="Helical" evidence="1">
    <location>
        <begin position="48"/>
        <end position="73"/>
    </location>
</feature>
<reference evidence="2 3" key="1">
    <citation type="submission" date="2024-02" db="EMBL/GenBank/DDBJ databases">
        <title>The Genome Sequence of Enterococcus sp. DIV0159.</title>
        <authorList>
            <person name="Earl A."/>
            <person name="Manson A."/>
            <person name="Gilmore M."/>
            <person name="Sanders J."/>
            <person name="Shea T."/>
            <person name="Howe W."/>
            <person name="Livny J."/>
            <person name="Cuomo C."/>
            <person name="Neafsey D."/>
            <person name="Birren B."/>
        </authorList>
    </citation>
    <scope>NUCLEOTIDE SEQUENCE [LARGE SCALE GENOMIC DNA]</scope>
    <source>
        <strain evidence="2 3">665A</strain>
    </source>
</reference>
<organism evidence="2 3">
    <name type="scientific">Candidatus Enterococcus ferrettii</name>
    <dbReference type="NCBI Taxonomy" id="2815324"/>
    <lineage>
        <taxon>Bacteria</taxon>
        <taxon>Bacillati</taxon>
        <taxon>Bacillota</taxon>
        <taxon>Bacilli</taxon>
        <taxon>Lactobacillales</taxon>
        <taxon>Enterococcaceae</taxon>
        <taxon>Enterococcus</taxon>
    </lineage>
</organism>
<name>A0ABV0EXZ0_9ENTE</name>
<dbReference type="Proteomes" id="UP000664357">
    <property type="component" value="Unassembled WGS sequence"/>
</dbReference>
<feature type="transmembrane region" description="Helical" evidence="1">
    <location>
        <begin position="222"/>
        <end position="240"/>
    </location>
</feature>
<feature type="transmembrane region" description="Helical" evidence="1">
    <location>
        <begin position="135"/>
        <end position="156"/>
    </location>
</feature>
<keyword evidence="3" id="KW-1185">Reference proteome</keyword>
<evidence type="ECO:0000313" key="2">
    <source>
        <dbReference type="EMBL" id="MEO1772479.1"/>
    </source>
</evidence>
<gene>
    <name evidence="2" type="ORF">JZO67_004461</name>
</gene>
<keyword evidence="1" id="KW-0472">Membrane</keyword>
<keyword evidence="1" id="KW-0812">Transmembrane</keyword>
<evidence type="ECO:0000313" key="3">
    <source>
        <dbReference type="Proteomes" id="UP000664357"/>
    </source>
</evidence>
<feature type="transmembrane region" description="Helical" evidence="1">
    <location>
        <begin position="94"/>
        <end position="120"/>
    </location>
</feature>
<dbReference type="RefSeq" id="WP_207704010.1">
    <property type="nucleotide sequence ID" value="NZ_JAFREL020000004.1"/>
</dbReference>
<evidence type="ECO:0000256" key="1">
    <source>
        <dbReference type="SAM" id="Phobius"/>
    </source>
</evidence>
<feature type="transmembrane region" description="Helical" evidence="1">
    <location>
        <begin position="168"/>
        <end position="189"/>
    </location>
</feature>
<protein>
    <recommendedName>
        <fullName evidence="4">ABC transporter permease</fullName>
    </recommendedName>
</protein>
<comment type="caution">
    <text evidence="2">The sequence shown here is derived from an EMBL/GenBank/DDBJ whole genome shotgun (WGS) entry which is preliminary data.</text>
</comment>
<feature type="transmembrane region" description="Helical" evidence="1">
    <location>
        <begin position="12"/>
        <end position="36"/>
    </location>
</feature>
<keyword evidence="1" id="KW-1133">Transmembrane helix</keyword>
<sequence length="245" mass="27937">MINYLASEKYRLFRRTAFYISSVGYLLISCGITVVYKNMSDSFFETTWLFYFSNLLITVVINFFMVVLFNSLLMGKNEGVLKQALAFGISKQTIFLAKLLITLGVLLVVFAAGVILTVFLGETLFTADPEILKDYFISISNFLPLFISMFVFGHVLTMLQISQIFRILVLFFSYTLAGELLHGILRLFVRNEQLSHYFPSNLLADVVNQFFERKVSPMPENWIAGGIVVVLCLIIGLSLFNRKDF</sequence>
<dbReference type="EMBL" id="JAFREL020000004">
    <property type="protein sequence ID" value="MEO1772479.1"/>
    <property type="molecule type" value="Genomic_DNA"/>
</dbReference>
<evidence type="ECO:0008006" key="4">
    <source>
        <dbReference type="Google" id="ProtNLM"/>
    </source>
</evidence>
<accession>A0ABV0EXZ0</accession>
<proteinExistence type="predicted"/>